<accession>A0A917DP78</accession>
<name>A0A917DP78_9BACT</name>
<dbReference type="Proteomes" id="UP000609064">
    <property type="component" value="Unassembled WGS sequence"/>
</dbReference>
<gene>
    <name evidence="1" type="ORF">GCM10011514_16650</name>
</gene>
<reference evidence="1" key="1">
    <citation type="journal article" date="2014" name="Int. J. Syst. Evol. Microbiol.">
        <title>Complete genome sequence of Corynebacterium casei LMG S-19264T (=DSM 44701T), isolated from a smear-ripened cheese.</title>
        <authorList>
            <consortium name="US DOE Joint Genome Institute (JGI-PGF)"/>
            <person name="Walter F."/>
            <person name="Albersmeier A."/>
            <person name="Kalinowski J."/>
            <person name="Ruckert C."/>
        </authorList>
    </citation>
    <scope>NUCLEOTIDE SEQUENCE</scope>
    <source>
        <strain evidence="1">CGMCC 1.15958</strain>
    </source>
</reference>
<keyword evidence="2" id="KW-1185">Reference proteome</keyword>
<dbReference type="AlphaFoldDB" id="A0A917DP78"/>
<dbReference type="RefSeq" id="WP_188765601.1">
    <property type="nucleotide sequence ID" value="NZ_BMKK01000003.1"/>
</dbReference>
<comment type="caution">
    <text evidence="1">The sequence shown here is derived from an EMBL/GenBank/DDBJ whole genome shotgun (WGS) entry which is preliminary data.</text>
</comment>
<organism evidence="1 2">
    <name type="scientific">Emticicia aquatilis</name>
    <dbReference type="NCBI Taxonomy" id="1537369"/>
    <lineage>
        <taxon>Bacteria</taxon>
        <taxon>Pseudomonadati</taxon>
        <taxon>Bacteroidota</taxon>
        <taxon>Cytophagia</taxon>
        <taxon>Cytophagales</taxon>
        <taxon>Leadbetterellaceae</taxon>
        <taxon>Emticicia</taxon>
    </lineage>
</organism>
<reference evidence="1" key="2">
    <citation type="submission" date="2020-09" db="EMBL/GenBank/DDBJ databases">
        <authorList>
            <person name="Sun Q."/>
            <person name="Zhou Y."/>
        </authorList>
    </citation>
    <scope>NUCLEOTIDE SEQUENCE</scope>
    <source>
        <strain evidence="1">CGMCC 1.15958</strain>
    </source>
</reference>
<sequence length="84" mass="9608">MTIEAEKKATTAIVAGKIAFKKHVCESYGFYSTGKTHIWRSWLRRIREEEQNPKLFTGNWLSPKEVGLLVKHLGKPSNYVEMAA</sequence>
<protein>
    <submittedName>
        <fullName evidence="1">Uncharacterized protein</fullName>
    </submittedName>
</protein>
<evidence type="ECO:0000313" key="2">
    <source>
        <dbReference type="Proteomes" id="UP000609064"/>
    </source>
</evidence>
<proteinExistence type="predicted"/>
<evidence type="ECO:0000313" key="1">
    <source>
        <dbReference type="EMBL" id="GGD53205.1"/>
    </source>
</evidence>
<dbReference type="EMBL" id="BMKK01000003">
    <property type="protein sequence ID" value="GGD53205.1"/>
    <property type="molecule type" value="Genomic_DNA"/>
</dbReference>